<proteinExistence type="predicted"/>
<protein>
    <submittedName>
        <fullName evidence="2">Zinc-type alcohol dehydrogenase-like protein</fullName>
    </submittedName>
</protein>
<dbReference type="SMART" id="SM00829">
    <property type="entry name" value="PKS_ER"/>
    <property type="match status" value="1"/>
</dbReference>
<organism evidence="2 3">
    <name type="scientific">Purpureocillium lavendulum</name>
    <dbReference type="NCBI Taxonomy" id="1247861"/>
    <lineage>
        <taxon>Eukaryota</taxon>
        <taxon>Fungi</taxon>
        <taxon>Dikarya</taxon>
        <taxon>Ascomycota</taxon>
        <taxon>Pezizomycotina</taxon>
        <taxon>Sordariomycetes</taxon>
        <taxon>Hypocreomycetidae</taxon>
        <taxon>Hypocreales</taxon>
        <taxon>Ophiocordycipitaceae</taxon>
        <taxon>Purpureocillium</taxon>
    </lineage>
</organism>
<reference evidence="2" key="1">
    <citation type="submission" date="2023-01" db="EMBL/GenBank/DDBJ databases">
        <title>The growth and conidiation of Purpureocillium lavendulum are regulated by nitrogen source and histone H3K14 acetylation.</title>
        <authorList>
            <person name="Tang P."/>
            <person name="Han J."/>
            <person name="Zhang C."/>
            <person name="Tang P."/>
            <person name="Qi F."/>
            <person name="Zhang K."/>
            <person name="Liang L."/>
        </authorList>
    </citation>
    <scope>NUCLEOTIDE SEQUENCE</scope>
    <source>
        <strain evidence="2">YMF1.00683</strain>
    </source>
</reference>
<dbReference type="EMBL" id="JAQHRD010000008">
    <property type="protein sequence ID" value="KAJ6438184.1"/>
    <property type="molecule type" value="Genomic_DNA"/>
</dbReference>
<dbReference type="InterPro" id="IPR020843">
    <property type="entry name" value="ER"/>
</dbReference>
<dbReference type="InterPro" id="IPR036291">
    <property type="entry name" value="NAD(P)-bd_dom_sf"/>
</dbReference>
<dbReference type="GO" id="GO:0016491">
    <property type="term" value="F:oxidoreductase activity"/>
    <property type="evidence" value="ECO:0007669"/>
    <property type="project" value="InterPro"/>
</dbReference>
<evidence type="ECO:0000313" key="2">
    <source>
        <dbReference type="EMBL" id="KAJ6438184.1"/>
    </source>
</evidence>
<dbReference type="SUPFAM" id="SSF51735">
    <property type="entry name" value="NAD(P)-binding Rossmann-fold domains"/>
    <property type="match status" value="1"/>
</dbReference>
<dbReference type="PANTHER" id="PTHR45033:SF2">
    <property type="entry name" value="ZINC-TYPE ALCOHOL DEHYDROGENASE-LIKE PROTEIN C1773.06C"/>
    <property type="match status" value="1"/>
</dbReference>
<dbReference type="InterPro" id="IPR013149">
    <property type="entry name" value="ADH-like_C"/>
</dbReference>
<keyword evidence="3" id="KW-1185">Reference proteome</keyword>
<gene>
    <name evidence="2" type="ORF">O9K51_08775</name>
</gene>
<accession>A0AB34FHN0</accession>
<dbReference type="PANTHER" id="PTHR45033">
    <property type="match status" value="1"/>
</dbReference>
<dbReference type="Gene3D" id="3.40.50.720">
    <property type="entry name" value="NAD(P)-binding Rossmann-like Domain"/>
    <property type="match status" value="1"/>
</dbReference>
<dbReference type="Proteomes" id="UP001163105">
    <property type="component" value="Unassembled WGS sequence"/>
</dbReference>
<dbReference type="Pfam" id="PF00107">
    <property type="entry name" value="ADH_zinc_N"/>
    <property type="match status" value="1"/>
</dbReference>
<name>A0AB34FHN0_9HYPO</name>
<dbReference type="Pfam" id="PF08240">
    <property type="entry name" value="ADH_N"/>
    <property type="match status" value="1"/>
</dbReference>
<dbReference type="InterPro" id="IPR013154">
    <property type="entry name" value="ADH-like_N"/>
</dbReference>
<dbReference type="CDD" id="cd08276">
    <property type="entry name" value="MDR7"/>
    <property type="match status" value="1"/>
</dbReference>
<dbReference type="SUPFAM" id="SSF50129">
    <property type="entry name" value="GroES-like"/>
    <property type="match status" value="1"/>
</dbReference>
<dbReference type="AlphaFoldDB" id="A0AB34FHN0"/>
<dbReference type="InterPro" id="IPR052711">
    <property type="entry name" value="Zinc_ADH-like"/>
</dbReference>
<feature type="domain" description="Enoyl reductase (ER)" evidence="1">
    <location>
        <begin position="34"/>
        <end position="363"/>
    </location>
</feature>
<sequence>MTSLSFGSSHRYNYRRAIAMSAQQVVFRLKHRNGFDGLYQREENIPEITKHEVLVKVRSVSLNFRDIVIATSKYHFPVAENVVPCSDMAGDIVQTGESVKGLHAGDKVIACFDITNLYGPQIGWNGGQGGPIDGVLRQYVALPASAVIKVPSDTPHTYAEWASLVCTGTTVWNAFYGNLPLRPGQVVLCQGTGGVSITAAILAKAAGAKVIITSSSDDKLALAKSKFGADHGINYKSCPDWAAEALKLTGGRGVDYIIENGGSGTISQSIKAVTYGGVINVIGFLSQASQEDMPDVAGLALSKGAVVRGITVGSKQLLEEAVRFVGQRQLRLPVEKEFPFSLGGVRTAYEYLVSGQHIGKVCITVD</sequence>
<dbReference type="InterPro" id="IPR011032">
    <property type="entry name" value="GroES-like_sf"/>
</dbReference>
<evidence type="ECO:0000259" key="1">
    <source>
        <dbReference type="SMART" id="SM00829"/>
    </source>
</evidence>
<evidence type="ECO:0000313" key="3">
    <source>
        <dbReference type="Proteomes" id="UP001163105"/>
    </source>
</evidence>
<comment type="caution">
    <text evidence="2">The sequence shown here is derived from an EMBL/GenBank/DDBJ whole genome shotgun (WGS) entry which is preliminary data.</text>
</comment>
<dbReference type="Gene3D" id="3.90.180.10">
    <property type="entry name" value="Medium-chain alcohol dehydrogenases, catalytic domain"/>
    <property type="match status" value="1"/>
</dbReference>